<evidence type="ECO:0008006" key="4">
    <source>
        <dbReference type="Google" id="ProtNLM"/>
    </source>
</evidence>
<dbReference type="EMBL" id="CP136426">
    <property type="protein sequence ID" value="WOC50659.1"/>
    <property type="molecule type" value="Genomic_DNA"/>
</dbReference>
<feature type="transmembrane region" description="Helical" evidence="1">
    <location>
        <begin position="120"/>
        <end position="136"/>
    </location>
</feature>
<feature type="transmembrane region" description="Helical" evidence="1">
    <location>
        <begin position="91"/>
        <end position="108"/>
    </location>
</feature>
<feature type="transmembrane region" description="Helical" evidence="1">
    <location>
        <begin position="228"/>
        <end position="248"/>
    </location>
</feature>
<name>A0AAU0EY55_9FLAO</name>
<evidence type="ECO:0000256" key="1">
    <source>
        <dbReference type="SAM" id="Phobius"/>
    </source>
</evidence>
<feature type="transmembrane region" description="Helical" evidence="1">
    <location>
        <begin position="66"/>
        <end position="85"/>
    </location>
</feature>
<evidence type="ECO:0000313" key="2">
    <source>
        <dbReference type="EMBL" id="WOC50659.1"/>
    </source>
</evidence>
<feature type="transmembrane region" description="Helical" evidence="1">
    <location>
        <begin position="205"/>
        <end position="221"/>
    </location>
</feature>
<dbReference type="KEGG" id="bpor:BPO_0012"/>
<reference evidence="2" key="1">
    <citation type="submission" date="2023-10" db="EMBL/GenBank/DDBJ databases">
        <title>Characterization and whole genome sequencing of a novel strain of Bergeyella porcorum QD2021 isolated from pig.</title>
        <authorList>
            <person name="Liu G."/>
            <person name="Chen C."/>
            <person name="Han X."/>
        </authorList>
    </citation>
    <scope>NUCLEOTIDE SEQUENCE</scope>
    <source>
        <strain evidence="2">QD2021</strain>
    </source>
</reference>
<proteinExistence type="predicted"/>
<feature type="transmembrane region" description="Helical" evidence="1">
    <location>
        <begin position="9"/>
        <end position="30"/>
    </location>
</feature>
<dbReference type="Proteomes" id="UP001432059">
    <property type="component" value="Chromosome"/>
</dbReference>
<feature type="transmembrane region" description="Helical" evidence="1">
    <location>
        <begin position="182"/>
        <end position="199"/>
    </location>
</feature>
<keyword evidence="1" id="KW-1133">Transmembrane helix</keyword>
<protein>
    <recommendedName>
        <fullName evidence="4">Prenyltransferase</fullName>
    </recommendedName>
</protein>
<sequence length="249" mass="29026">MLLKSLKYILIESQIFVAMMATALSLFFLLNFNALNYIKLGVIGLLYLNGYLYTKFQNHSNLFYKIITFNVISLVISILIIIYLLSSYFLFSYFVIILLGVLYNSKFLTHYTRNIPLMKIFYVGFCWALINTGLLLETWHWQVFFITWCYISALIIPFDIRDIRHDSILTFPRYCGISKSKLLAYSLLAISSLLVLFAFNSVAFFAFQIAIVIAFLFIFYAQEHRSDWYFSLGVESCVGLPLLFFVLLK</sequence>
<organism evidence="2 3">
    <name type="scientific">Bergeyella porcorum</name>
    <dbReference type="NCBI Taxonomy" id="1735111"/>
    <lineage>
        <taxon>Bacteria</taxon>
        <taxon>Pseudomonadati</taxon>
        <taxon>Bacteroidota</taxon>
        <taxon>Flavobacteriia</taxon>
        <taxon>Flavobacteriales</taxon>
        <taxon>Weeksellaceae</taxon>
        <taxon>Bergeyella</taxon>
    </lineage>
</organism>
<keyword evidence="3" id="KW-1185">Reference proteome</keyword>
<keyword evidence="1" id="KW-0472">Membrane</keyword>
<keyword evidence="1" id="KW-0812">Transmembrane</keyword>
<feature type="transmembrane region" description="Helical" evidence="1">
    <location>
        <begin position="142"/>
        <end position="161"/>
    </location>
</feature>
<dbReference type="AlphaFoldDB" id="A0AAU0EY55"/>
<accession>A0AAU0EY55</accession>
<gene>
    <name evidence="2" type="ORF">BPO_0012</name>
</gene>
<evidence type="ECO:0000313" key="3">
    <source>
        <dbReference type="Proteomes" id="UP001432059"/>
    </source>
</evidence>